<dbReference type="PANTHER" id="PTHR42744">
    <property type="entry name" value="BINDING-PROTEIN-DEPENDENT TRANSPORT SYSTEMS INNER MEMBRANE COMPONENT"/>
    <property type="match status" value="1"/>
</dbReference>
<dbReference type="CDD" id="cd06261">
    <property type="entry name" value="TM_PBP2"/>
    <property type="match status" value="2"/>
</dbReference>
<dbReference type="STRING" id="1056495.Calag_0692"/>
<dbReference type="InterPro" id="IPR035906">
    <property type="entry name" value="MetI-like_sf"/>
</dbReference>
<feature type="transmembrane region" description="Helical" evidence="5">
    <location>
        <begin position="279"/>
        <end position="304"/>
    </location>
</feature>
<evidence type="ECO:0000256" key="1">
    <source>
        <dbReference type="ARBA" id="ARBA00004141"/>
    </source>
</evidence>
<keyword evidence="5" id="KW-0813">Transport</keyword>
<evidence type="ECO:0000313" key="8">
    <source>
        <dbReference type="Proteomes" id="UP000010469"/>
    </source>
</evidence>
<name>L0ABC4_CALLD</name>
<feature type="transmembrane region" description="Helical" evidence="5">
    <location>
        <begin position="52"/>
        <end position="73"/>
    </location>
</feature>
<feature type="transmembrane region" description="Helical" evidence="5">
    <location>
        <begin position="148"/>
        <end position="175"/>
    </location>
</feature>
<dbReference type="Proteomes" id="UP000010469">
    <property type="component" value="Chromosome"/>
</dbReference>
<feature type="transmembrane region" description="Helical" evidence="5">
    <location>
        <begin position="400"/>
        <end position="424"/>
    </location>
</feature>
<dbReference type="InterPro" id="IPR000515">
    <property type="entry name" value="MetI-like"/>
</dbReference>
<dbReference type="PROSITE" id="PS50928">
    <property type="entry name" value="ABC_TM1"/>
    <property type="match status" value="2"/>
</dbReference>
<dbReference type="GeneID" id="14211952"/>
<evidence type="ECO:0000256" key="4">
    <source>
        <dbReference type="ARBA" id="ARBA00023136"/>
    </source>
</evidence>
<dbReference type="InParanoid" id="L0ABC4"/>
<feature type="domain" description="ABC transmembrane type-1" evidence="6">
    <location>
        <begin position="326"/>
        <end position="524"/>
    </location>
</feature>
<feature type="transmembrane region" description="Helical" evidence="5">
    <location>
        <begin position="182"/>
        <end position="204"/>
    </location>
</feature>
<evidence type="ECO:0000313" key="7">
    <source>
        <dbReference type="EMBL" id="AFZ70437.1"/>
    </source>
</evidence>
<evidence type="ECO:0000256" key="5">
    <source>
        <dbReference type="RuleBase" id="RU363032"/>
    </source>
</evidence>
<proteinExistence type="inferred from homology"/>
<dbReference type="SUPFAM" id="SSF161098">
    <property type="entry name" value="MetI-like"/>
    <property type="match status" value="2"/>
</dbReference>
<keyword evidence="2 5" id="KW-0812">Transmembrane</keyword>
<keyword evidence="3 5" id="KW-1133">Transmembrane helix</keyword>
<feature type="transmembrane region" description="Helical" evidence="5">
    <location>
        <begin position="334"/>
        <end position="352"/>
    </location>
</feature>
<gene>
    <name evidence="7" type="ordered locus">Calag_0692</name>
</gene>
<feature type="transmembrane region" description="Helical" evidence="5">
    <location>
        <begin position="503"/>
        <end position="525"/>
    </location>
</feature>
<evidence type="ECO:0000256" key="2">
    <source>
        <dbReference type="ARBA" id="ARBA00022692"/>
    </source>
</evidence>
<dbReference type="OrthoDB" id="50379at2157"/>
<dbReference type="KEGG" id="clg:Calag_0692"/>
<comment type="similarity">
    <text evidence="5">Belongs to the binding-protein-dependent transport system permease family.</text>
</comment>
<evidence type="ECO:0000256" key="3">
    <source>
        <dbReference type="ARBA" id="ARBA00022989"/>
    </source>
</evidence>
<evidence type="ECO:0000259" key="6">
    <source>
        <dbReference type="PROSITE" id="PS50928"/>
    </source>
</evidence>
<dbReference type="Gene3D" id="1.10.3720.10">
    <property type="entry name" value="MetI-like"/>
    <property type="match status" value="2"/>
</dbReference>
<dbReference type="PANTHER" id="PTHR42744:SF1">
    <property type="entry name" value="BINDING-PROTEIN-DEPENDENT TRANSPORT SYSTEMS INNER MEMBRANE COMPONENT"/>
    <property type="match status" value="1"/>
</dbReference>
<protein>
    <submittedName>
        <fullName evidence="7">ABC-type anion transport system, duplicated permease component</fullName>
    </submittedName>
</protein>
<dbReference type="GO" id="GO:0005886">
    <property type="term" value="C:plasma membrane"/>
    <property type="evidence" value="ECO:0007669"/>
    <property type="project" value="UniProtKB-SubCell"/>
</dbReference>
<keyword evidence="8" id="KW-1185">Reference proteome</keyword>
<accession>L0ABC4</accession>
<feature type="transmembrane region" description="Helical" evidence="5">
    <location>
        <begin position="364"/>
        <end position="388"/>
    </location>
</feature>
<dbReference type="AlphaFoldDB" id="L0ABC4"/>
<dbReference type="Pfam" id="PF00528">
    <property type="entry name" value="BPD_transp_1"/>
    <property type="match status" value="2"/>
</dbReference>
<feature type="transmembrane region" description="Helical" evidence="5">
    <location>
        <begin position="85"/>
        <end position="103"/>
    </location>
</feature>
<sequence length="545" mass="62684" precursor="true">MNFYALVVLATLASTARVFGLILLSIITGWLFGYISINSKIFENIYISLNEVLESVPVITFFPIVLIFFVYHIGGYLGAELAADFLILTAVVWNIWMGIYQAFKTIPLPMVEAMENLRMKTFDKLRYLYIPFSMPRIAANLIPSFTDAFFYITVSEVFTVGLTSFHVFGIGYLIVNLINNNLWNLVYFSLLVLGIIIAISILGLREFANYSIAKYALESEIPLQRYNRLRYVARLYSPLTTPRRIINTFTKKYLSNPMRKTVRLRKLEEKEKEKEVSGLIYRIIGSIIGISILALLIYGIYNILSSTTYKLWIYLLNNTWYILINLAYDYIRVAIIALISFSIAMTLSYYLATHKKIESIFIPIIQIIAAYPPPIYFPLIFAATFAIIERFFGGLSIEFYVLLLGFLSTFYYIFYAVWLGIKAIPQEYWEVMNNFNMNYWQKMRYIILPSTFPYTISGLTSTINSAWGGLMIGEYWINLDGHNIEVRHGLMKLLDISTAEGNIALAGWASFIFGIIVVIFAILFTRKMMELAKEKYVMEEGIFAA</sequence>
<dbReference type="EMBL" id="CP003378">
    <property type="protein sequence ID" value="AFZ70437.1"/>
    <property type="molecule type" value="Genomic_DNA"/>
</dbReference>
<organism evidence="7 8">
    <name type="scientific">Caldisphaera lagunensis (strain DSM 15908 / JCM 11604 / ANMR 0165 / IC-154)</name>
    <dbReference type="NCBI Taxonomy" id="1056495"/>
    <lineage>
        <taxon>Archaea</taxon>
        <taxon>Thermoproteota</taxon>
        <taxon>Thermoprotei</taxon>
        <taxon>Acidilobales</taxon>
        <taxon>Caldisphaeraceae</taxon>
        <taxon>Caldisphaera</taxon>
    </lineage>
</organism>
<keyword evidence="4 5" id="KW-0472">Membrane</keyword>
<reference evidence="8" key="1">
    <citation type="submission" date="2012-03" db="EMBL/GenBank/DDBJ databases">
        <title>Complete genome of Caldisphaera lagunensis DSM 15908.</title>
        <authorList>
            <person name="Lucas S."/>
            <person name="Copeland A."/>
            <person name="Lapidus A."/>
            <person name="Glavina del Rio T."/>
            <person name="Dalin E."/>
            <person name="Tice H."/>
            <person name="Bruce D."/>
            <person name="Goodwin L."/>
            <person name="Pitluck S."/>
            <person name="Peters L."/>
            <person name="Mikhailova N."/>
            <person name="Teshima H."/>
            <person name="Kyrpides N."/>
            <person name="Mavromatis K."/>
            <person name="Ivanova N."/>
            <person name="Brettin T."/>
            <person name="Detter J.C."/>
            <person name="Han C."/>
            <person name="Larimer F."/>
            <person name="Land M."/>
            <person name="Hauser L."/>
            <person name="Markowitz V."/>
            <person name="Cheng J.-F."/>
            <person name="Hugenholtz P."/>
            <person name="Woyke T."/>
            <person name="Wu D."/>
            <person name="Spring S."/>
            <person name="Schroeder M."/>
            <person name="Brambilla E."/>
            <person name="Klenk H.-P."/>
            <person name="Eisen J.A."/>
        </authorList>
    </citation>
    <scope>NUCLEOTIDE SEQUENCE [LARGE SCALE GENOMIC DNA]</scope>
    <source>
        <strain evidence="8">DSM 15908 / JCM 11604 / IC-154</strain>
    </source>
</reference>
<feature type="domain" description="ABC transmembrane type-1" evidence="6">
    <location>
        <begin position="11"/>
        <end position="203"/>
    </location>
</feature>
<feature type="transmembrane region" description="Helical" evidence="5">
    <location>
        <begin position="445"/>
        <end position="467"/>
    </location>
</feature>
<feature type="transmembrane region" description="Helical" evidence="5">
    <location>
        <begin position="6"/>
        <end position="32"/>
    </location>
</feature>
<comment type="subcellular location">
    <subcellularLocation>
        <location evidence="5">Cell membrane</location>
        <topology evidence="5">Multi-pass membrane protein</topology>
    </subcellularLocation>
    <subcellularLocation>
        <location evidence="1">Membrane</location>
        <topology evidence="1">Multi-pass membrane protein</topology>
    </subcellularLocation>
</comment>
<dbReference type="eggNOG" id="arCOG00174">
    <property type="taxonomic scope" value="Archaea"/>
</dbReference>
<dbReference type="RefSeq" id="WP_015232335.1">
    <property type="nucleotide sequence ID" value="NC_019791.1"/>
</dbReference>
<dbReference type="HOGENOM" id="CLU_036171_2_0_2"/>
<dbReference type="GO" id="GO:0055085">
    <property type="term" value="P:transmembrane transport"/>
    <property type="evidence" value="ECO:0007669"/>
    <property type="project" value="InterPro"/>
</dbReference>